<dbReference type="SUPFAM" id="SSF48452">
    <property type="entry name" value="TPR-like"/>
    <property type="match status" value="1"/>
</dbReference>
<dbReference type="InterPro" id="IPR011990">
    <property type="entry name" value="TPR-like_helical_dom_sf"/>
</dbReference>
<sequence>MKNLLNQLEDNIHVFLLARNEDVAVVDRRSLRSINVKSIQFMELGIKAASTLVSNYLNQLSMPDLILCHEQLKDITGKEFVELLQLHPVLKKIPLIMTITNISQEHAENMYYSILKRPYSSSDLLKSIQLAKEKTQSIQHTVTSNTIAFETALEYFIKTHQSTKELSSENSYTAGIKAIREKNWDEAITQLNYIVKHQPEHANALLALATAWKGKGSKRKYRDILDELLHIYVKNHQWEHAKTINQRLVQVNEGTSNPLYSEACEFLSKKNISDAAQALIAGRTPFQNELLYEQVARGCIANPNPQEIATTLQEYLKSIGEAPLAELLGKHLFQPVKKRILSLEHSAKKIISSSKNEEQFSFFLDSANTQDKKQHKTNTQQTKNINEPENLKDRFKAPSFLKSMPKLQDAISILKFTYHMFRDSKK</sequence>
<dbReference type="Proteomes" id="UP000002430">
    <property type="component" value="Chromosome"/>
</dbReference>
<feature type="region of interest" description="Disordered" evidence="1">
    <location>
        <begin position="366"/>
        <end position="390"/>
    </location>
</feature>
<organism evidence="2 3">
    <name type="scientific">Lawsonia intracellularis (strain PHE/MN1-00)</name>
    <dbReference type="NCBI Taxonomy" id="363253"/>
    <lineage>
        <taxon>Bacteria</taxon>
        <taxon>Pseudomonadati</taxon>
        <taxon>Thermodesulfobacteriota</taxon>
        <taxon>Desulfovibrionia</taxon>
        <taxon>Desulfovibrionales</taxon>
        <taxon>Desulfovibrionaceae</taxon>
        <taxon>Lawsonia</taxon>
    </lineage>
</organism>
<evidence type="ECO:0000313" key="3">
    <source>
        <dbReference type="Proteomes" id="UP000002430"/>
    </source>
</evidence>
<dbReference type="RefSeq" id="WP_011526178.1">
    <property type="nucleotide sequence ID" value="NC_008011.1"/>
</dbReference>
<dbReference type="KEGG" id="lip:LI0095"/>
<dbReference type="Gene3D" id="3.40.50.2300">
    <property type="match status" value="1"/>
</dbReference>
<dbReference type="eggNOG" id="COG0457">
    <property type="taxonomic scope" value="Bacteria"/>
</dbReference>
<evidence type="ECO:0000256" key="1">
    <source>
        <dbReference type="SAM" id="MobiDB-lite"/>
    </source>
</evidence>
<dbReference type="EMBL" id="AM180252">
    <property type="protein sequence ID" value="CAJ54151.1"/>
    <property type="molecule type" value="Genomic_DNA"/>
</dbReference>
<dbReference type="HOGENOM" id="CLU_643718_0_0_7"/>
<evidence type="ECO:0000313" key="2">
    <source>
        <dbReference type="EMBL" id="CAJ54151.1"/>
    </source>
</evidence>
<protein>
    <submittedName>
        <fullName evidence="2">CheY-like receiver</fullName>
    </submittedName>
</protein>
<dbReference type="SUPFAM" id="SSF52172">
    <property type="entry name" value="CheY-like"/>
    <property type="match status" value="1"/>
</dbReference>
<name>Q1MS74_LAWIP</name>
<dbReference type="InterPro" id="IPR011006">
    <property type="entry name" value="CheY-like_superfamily"/>
</dbReference>
<proteinExistence type="predicted"/>
<dbReference type="AlphaFoldDB" id="Q1MS74"/>
<accession>Q1MS74</accession>
<dbReference type="STRING" id="363253.LI0095"/>
<keyword evidence="3" id="KW-1185">Reference proteome</keyword>
<reference evidence="2 3" key="1">
    <citation type="submission" date="2005-11" db="EMBL/GenBank/DDBJ databases">
        <title>The complete genome sequence of Lawsonia intracellularis: the causative agent of proliferative enteropathy.</title>
        <authorList>
            <person name="Kaur K."/>
            <person name="Zhang Q."/>
            <person name="Beckler D."/>
            <person name="Munir S."/>
            <person name="Li L."/>
            <person name="Kinsley K."/>
            <person name="Herron L."/>
            <person name="Peterson A."/>
            <person name="May B."/>
            <person name="Singh S."/>
            <person name="Gebhart C."/>
            <person name="Kapur V."/>
        </authorList>
    </citation>
    <scope>NUCLEOTIDE SEQUENCE [LARGE SCALE GENOMIC DNA]</scope>
    <source>
        <strain evidence="2 3">PHE/MN1-00</strain>
    </source>
</reference>
<gene>
    <name evidence="2" type="ordered locus">LI0095</name>
</gene>
<dbReference type="Gene3D" id="1.25.40.10">
    <property type="entry name" value="Tetratricopeptide repeat domain"/>
    <property type="match status" value="1"/>
</dbReference>